<accession>A0A834TJ61</accession>
<proteinExistence type="predicted"/>
<evidence type="ECO:0000313" key="1">
    <source>
        <dbReference type="EMBL" id="KAF7822076.1"/>
    </source>
</evidence>
<reference evidence="1" key="1">
    <citation type="submission" date="2020-09" db="EMBL/GenBank/DDBJ databases">
        <title>Genome-Enabled Discovery of Anthraquinone Biosynthesis in Senna tora.</title>
        <authorList>
            <person name="Kang S.-H."/>
            <person name="Pandey R.P."/>
            <person name="Lee C.-M."/>
            <person name="Sim J.-S."/>
            <person name="Jeong J.-T."/>
            <person name="Choi B.-S."/>
            <person name="Jung M."/>
            <person name="Ginzburg D."/>
            <person name="Zhao K."/>
            <person name="Won S.Y."/>
            <person name="Oh T.-J."/>
            <person name="Yu Y."/>
            <person name="Kim N.-H."/>
            <person name="Lee O.R."/>
            <person name="Lee T.-H."/>
            <person name="Bashyal P."/>
            <person name="Kim T.-S."/>
            <person name="Lee W.-H."/>
            <person name="Kawkins C."/>
            <person name="Kim C.-K."/>
            <person name="Kim J.S."/>
            <person name="Ahn B.O."/>
            <person name="Rhee S.Y."/>
            <person name="Sohng J.K."/>
        </authorList>
    </citation>
    <scope>NUCLEOTIDE SEQUENCE</scope>
    <source>
        <tissue evidence="1">Leaf</tissue>
    </source>
</reference>
<evidence type="ECO:0000313" key="2">
    <source>
        <dbReference type="Proteomes" id="UP000634136"/>
    </source>
</evidence>
<dbReference type="EMBL" id="JAAIUW010000008">
    <property type="protein sequence ID" value="KAF7822076.1"/>
    <property type="molecule type" value="Genomic_DNA"/>
</dbReference>
<sequence>MGWTDAESLRESSLGSGYLLLVELIVEYENIAYVEWLKEADQFLRRFEKDVSQGAEKGCSGSSEVVLLRSELQKVNKDLATRRDENTECGRPRPKRTWSTHVMGGGIMPLFVEYEPTGARQWRPEDATCPWYLCGVAFLEARVPRYSGDNIWYYSVAYVEWLKDADQFLRRFEKDVSQGAEKVAYVEWLKEADQFRRRFEKDVSQGPEKGVPRVMICVALSIAYVEWLKEADQFLRRFEKDVSQGPEKGVPRVMI</sequence>
<dbReference type="AlphaFoldDB" id="A0A834TJ61"/>
<protein>
    <submittedName>
        <fullName evidence="1">Uncharacterized protein</fullName>
    </submittedName>
</protein>
<comment type="caution">
    <text evidence="1">The sequence shown here is derived from an EMBL/GenBank/DDBJ whole genome shotgun (WGS) entry which is preliminary data.</text>
</comment>
<organism evidence="1 2">
    <name type="scientific">Senna tora</name>
    <dbReference type="NCBI Taxonomy" id="362788"/>
    <lineage>
        <taxon>Eukaryota</taxon>
        <taxon>Viridiplantae</taxon>
        <taxon>Streptophyta</taxon>
        <taxon>Embryophyta</taxon>
        <taxon>Tracheophyta</taxon>
        <taxon>Spermatophyta</taxon>
        <taxon>Magnoliopsida</taxon>
        <taxon>eudicotyledons</taxon>
        <taxon>Gunneridae</taxon>
        <taxon>Pentapetalae</taxon>
        <taxon>rosids</taxon>
        <taxon>fabids</taxon>
        <taxon>Fabales</taxon>
        <taxon>Fabaceae</taxon>
        <taxon>Caesalpinioideae</taxon>
        <taxon>Cassia clade</taxon>
        <taxon>Senna</taxon>
    </lineage>
</organism>
<dbReference type="Proteomes" id="UP000634136">
    <property type="component" value="Unassembled WGS sequence"/>
</dbReference>
<name>A0A834TJ61_9FABA</name>
<gene>
    <name evidence="1" type="ORF">G2W53_027531</name>
</gene>
<keyword evidence="2" id="KW-1185">Reference proteome</keyword>